<sequence length="440" mass="48201">MISSSQISFFQENTRQVSAFDSSQLRIRQQAPQNNGNSENSRGSELTLLREAAYRYSSQEQLAFSSSAEVTGDNRSAVFTTDQLVEKSSELFLMGQQAITISRAALGSDAGVQGQGSLSVSAGKYMFYSESESRSFASTGTIELDNGDSIDFTLSLRQSQSRSYEYSELIKIQERPMTDPLVINFGATTAQLTDTLFEFDMTGNGDTAHFATLGSGSGYLVLDRNDNGKVDDGTELFGPQSGSGFGELAAYDDDGNRWIDANDEIFQSLAVWVQTADGNDELRSLDEVGVQALYVDNADDRFTLANGQGVPLGQIKASGIYLTTDGDVRTLEEIDLAEQNTEQAPAAEEVLSSSSPETRRARGNSGLAEARVEAIRAALKKLNEIREKQKAFIEKSKDMAKEKSPLDDYFKIIDKLRLELLNSQDEKKQAASRYLEFAKA</sequence>
<evidence type="ECO:0000313" key="3">
    <source>
        <dbReference type="Proteomes" id="UP000323161"/>
    </source>
</evidence>
<feature type="compositionally biased region" description="Low complexity" evidence="1">
    <location>
        <begin position="34"/>
        <end position="43"/>
    </location>
</feature>
<proteinExistence type="predicted"/>
<evidence type="ECO:0000313" key="2">
    <source>
        <dbReference type="EMBL" id="KAA1176214.1"/>
    </source>
</evidence>
<dbReference type="PANTHER" id="PTHR39431">
    <property type="entry name" value="FRPA/C-RELATED PROTEIN"/>
    <property type="match status" value="1"/>
</dbReference>
<feature type="region of interest" description="Disordered" evidence="1">
    <location>
        <begin position="339"/>
        <end position="365"/>
    </location>
</feature>
<dbReference type="Proteomes" id="UP000323161">
    <property type="component" value="Unassembled WGS sequence"/>
</dbReference>
<keyword evidence="3" id="KW-1185">Reference proteome</keyword>
<dbReference type="EMBL" id="VTUU01000001">
    <property type="protein sequence ID" value="KAA1176214.1"/>
    <property type="molecule type" value="Genomic_DNA"/>
</dbReference>
<dbReference type="RefSeq" id="WP_149598841.1">
    <property type="nucleotide sequence ID" value="NZ_VTUU01000001.1"/>
</dbReference>
<evidence type="ECO:0008006" key="4">
    <source>
        <dbReference type="Google" id="ProtNLM"/>
    </source>
</evidence>
<evidence type="ECO:0000256" key="1">
    <source>
        <dbReference type="SAM" id="MobiDB-lite"/>
    </source>
</evidence>
<reference evidence="2 3" key="1">
    <citation type="submission" date="2019-08" db="EMBL/GenBank/DDBJ databases">
        <title>Marinobacter ZYF650 sp. nov., a marine bacterium isolated from seawater of the Mariana trench.</title>
        <authorList>
            <person name="Ahmad W."/>
        </authorList>
    </citation>
    <scope>NUCLEOTIDE SEQUENCE [LARGE SCALE GENOMIC DNA]</scope>
    <source>
        <strain evidence="2 3">ZYF650</strain>
    </source>
</reference>
<comment type="caution">
    <text evidence="2">The sequence shown here is derived from an EMBL/GenBank/DDBJ whole genome shotgun (WGS) entry which is preliminary data.</text>
</comment>
<gene>
    <name evidence="2" type="ORF">FWJ25_03520</name>
</gene>
<organism evidence="2 3">
    <name type="scientific">Marinobacter salinexigens</name>
    <dbReference type="NCBI Taxonomy" id="2919747"/>
    <lineage>
        <taxon>Bacteria</taxon>
        <taxon>Pseudomonadati</taxon>
        <taxon>Pseudomonadota</taxon>
        <taxon>Gammaproteobacteria</taxon>
        <taxon>Pseudomonadales</taxon>
        <taxon>Marinobacteraceae</taxon>
        <taxon>Marinobacter</taxon>
    </lineage>
</organism>
<dbReference type="AlphaFoldDB" id="A0A5B0VP85"/>
<protein>
    <recommendedName>
        <fullName evidence="4">VCBS repeat-containing protein</fullName>
    </recommendedName>
</protein>
<feature type="region of interest" description="Disordered" evidence="1">
    <location>
        <begin position="21"/>
        <end position="43"/>
    </location>
</feature>
<name>A0A5B0VP85_9GAMM</name>
<dbReference type="PANTHER" id="PTHR39431:SF1">
    <property type="entry name" value="FRPA_C-RELATED PROTEIN"/>
    <property type="match status" value="1"/>
</dbReference>
<accession>A0A5B0VP85</accession>
<feature type="compositionally biased region" description="Polar residues" evidence="1">
    <location>
        <begin position="21"/>
        <end position="33"/>
    </location>
</feature>